<evidence type="ECO:0000256" key="1">
    <source>
        <dbReference type="SAM" id="MobiDB-lite"/>
    </source>
</evidence>
<dbReference type="SUPFAM" id="SSF117281">
    <property type="entry name" value="Kelch motif"/>
    <property type="match status" value="1"/>
</dbReference>
<evidence type="ECO:0000313" key="2">
    <source>
        <dbReference type="EMBL" id="GFZ01951.1"/>
    </source>
</evidence>
<feature type="region of interest" description="Disordered" evidence="1">
    <location>
        <begin position="1"/>
        <end position="20"/>
    </location>
</feature>
<comment type="caution">
    <text evidence="2">The sequence shown here is derived from an EMBL/GenBank/DDBJ whole genome shotgun (WGS) entry which is preliminary data.</text>
</comment>
<sequence length="270" mass="30104">MLMRFLVPTRGQPRQRSSPTCSLGRYEKTIWFRAYTLKGNNKWFAVDISNQHDDDGGGGGDGDEQRNKNLGGFYCAPKCCHKRPTNDILCLDASSLSPRWKSLVPMKVGRTRAMAVVLDGKLYAMGHHLVSNLSKHIGLDRWGEVFNLKTKKWSFLPDPPFDQLVCGDFLCVALEGLRTILVGDDGLDPMGFKCAAPPKIGDPDLEIQTFLFHLAGKLFCLVWHQGFTAHCTKLVVDYSEDGSICPWVLSSRDYCLGRNTTVYNAVLNVG</sequence>
<accession>A0A7J0FTE0</accession>
<protein>
    <recommendedName>
        <fullName evidence="4">Galactose oxidase/kelch repeat superfamily protein</fullName>
    </recommendedName>
</protein>
<dbReference type="InterPro" id="IPR015915">
    <property type="entry name" value="Kelch-typ_b-propeller"/>
</dbReference>
<organism evidence="2 3">
    <name type="scientific">Actinidia rufa</name>
    <dbReference type="NCBI Taxonomy" id="165716"/>
    <lineage>
        <taxon>Eukaryota</taxon>
        <taxon>Viridiplantae</taxon>
        <taxon>Streptophyta</taxon>
        <taxon>Embryophyta</taxon>
        <taxon>Tracheophyta</taxon>
        <taxon>Spermatophyta</taxon>
        <taxon>Magnoliopsida</taxon>
        <taxon>eudicotyledons</taxon>
        <taxon>Gunneridae</taxon>
        <taxon>Pentapetalae</taxon>
        <taxon>asterids</taxon>
        <taxon>Ericales</taxon>
        <taxon>Actinidiaceae</taxon>
        <taxon>Actinidia</taxon>
    </lineage>
</organism>
<gene>
    <name evidence="2" type="ORF">Acr_15g0005600</name>
</gene>
<dbReference type="Proteomes" id="UP000585474">
    <property type="component" value="Unassembled WGS sequence"/>
</dbReference>
<name>A0A7J0FTE0_9ERIC</name>
<evidence type="ECO:0008006" key="4">
    <source>
        <dbReference type="Google" id="ProtNLM"/>
    </source>
</evidence>
<dbReference type="Gene3D" id="2.120.10.80">
    <property type="entry name" value="Kelch-type beta propeller"/>
    <property type="match status" value="1"/>
</dbReference>
<evidence type="ECO:0000313" key="3">
    <source>
        <dbReference type="Proteomes" id="UP000585474"/>
    </source>
</evidence>
<proteinExistence type="predicted"/>
<dbReference type="OrthoDB" id="1540751at2759"/>
<keyword evidence="3" id="KW-1185">Reference proteome</keyword>
<dbReference type="EMBL" id="BJWL01000015">
    <property type="protein sequence ID" value="GFZ01951.1"/>
    <property type="molecule type" value="Genomic_DNA"/>
</dbReference>
<dbReference type="AlphaFoldDB" id="A0A7J0FTE0"/>
<reference evidence="2 3" key="1">
    <citation type="submission" date="2019-07" db="EMBL/GenBank/DDBJ databases">
        <title>De Novo Assembly of kiwifruit Actinidia rufa.</title>
        <authorList>
            <person name="Sugita-Konishi S."/>
            <person name="Sato K."/>
            <person name="Mori E."/>
            <person name="Abe Y."/>
            <person name="Kisaki G."/>
            <person name="Hamano K."/>
            <person name="Suezawa K."/>
            <person name="Otani M."/>
            <person name="Fukuda T."/>
            <person name="Manabe T."/>
            <person name="Gomi K."/>
            <person name="Tabuchi M."/>
            <person name="Akimitsu K."/>
            <person name="Kataoka I."/>
        </authorList>
    </citation>
    <scope>NUCLEOTIDE SEQUENCE [LARGE SCALE GENOMIC DNA]</scope>
    <source>
        <strain evidence="3">cv. Fuchu</strain>
    </source>
</reference>